<dbReference type="OrthoDB" id="1369691at2"/>
<accession>A0A1W2C098</accession>
<gene>
    <name evidence="1" type="ORF">SAMN05660703_2732</name>
</gene>
<dbReference type="EMBL" id="FWXO01000005">
    <property type="protein sequence ID" value="SMC78521.1"/>
    <property type="molecule type" value="Genomic_DNA"/>
</dbReference>
<evidence type="ECO:0008006" key="3">
    <source>
        <dbReference type="Google" id="ProtNLM"/>
    </source>
</evidence>
<reference evidence="1 2" key="1">
    <citation type="submission" date="2017-04" db="EMBL/GenBank/DDBJ databases">
        <authorList>
            <person name="Afonso C.L."/>
            <person name="Miller P.J."/>
            <person name="Scott M.A."/>
            <person name="Spackman E."/>
            <person name="Goraichik I."/>
            <person name="Dimitrov K.M."/>
            <person name="Suarez D.L."/>
            <person name="Swayne D.E."/>
        </authorList>
    </citation>
    <scope>NUCLEOTIDE SEQUENCE [LARGE SCALE GENOMIC DNA]</scope>
    <source>
        <strain evidence="1 2">DSM 21164</strain>
    </source>
</reference>
<protein>
    <recommendedName>
        <fullName evidence="3">DUF2846 domain-containing protein</fullName>
    </recommendedName>
</protein>
<dbReference type="AlphaFoldDB" id="A0A1W2C098"/>
<dbReference type="Proteomes" id="UP000192360">
    <property type="component" value="Unassembled WGS sequence"/>
</dbReference>
<evidence type="ECO:0000313" key="2">
    <source>
        <dbReference type="Proteomes" id="UP000192360"/>
    </source>
</evidence>
<dbReference type="STRING" id="504486.SAMN05660703_2732"/>
<name>A0A1W2C098_9FLAO</name>
<evidence type="ECO:0000313" key="1">
    <source>
        <dbReference type="EMBL" id="SMC78521.1"/>
    </source>
</evidence>
<organism evidence="1 2">
    <name type="scientific">Cellulophaga tyrosinoxydans</name>
    <dbReference type="NCBI Taxonomy" id="504486"/>
    <lineage>
        <taxon>Bacteria</taxon>
        <taxon>Pseudomonadati</taxon>
        <taxon>Bacteroidota</taxon>
        <taxon>Flavobacteriia</taxon>
        <taxon>Flavobacteriales</taxon>
        <taxon>Flavobacteriaceae</taxon>
        <taxon>Cellulophaga</taxon>
    </lineage>
</organism>
<proteinExistence type="predicted"/>
<sequence>MLFYSVFIIFTVNSCALKPVNMDASFTKFTLEKVDLNDLGNGKVLFYNGSDVLHNLDNTGRLNIWIDKKVVGQIKPKEYLILSLQNGNYLLTLLHIDVVKMKKDFNVEITNKTKVIRIEPTITSNKLTITNELPKNFDKFKYVGDN</sequence>
<keyword evidence="2" id="KW-1185">Reference proteome</keyword>